<accession>A0ABT2H5Q6</accession>
<dbReference type="EMBL" id="JANLCJ010000005">
    <property type="protein sequence ID" value="MCS5735244.1"/>
    <property type="molecule type" value="Genomic_DNA"/>
</dbReference>
<dbReference type="Proteomes" id="UP001165586">
    <property type="component" value="Unassembled WGS sequence"/>
</dbReference>
<evidence type="ECO:0000313" key="2">
    <source>
        <dbReference type="Proteomes" id="UP001165586"/>
    </source>
</evidence>
<keyword evidence="2" id="KW-1185">Reference proteome</keyword>
<organism evidence="1 2">
    <name type="scientific">Herbiconiux daphne</name>
    <dbReference type="NCBI Taxonomy" id="2970914"/>
    <lineage>
        <taxon>Bacteria</taxon>
        <taxon>Bacillati</taxon>
        <taxon>Actinomycetota</taxon>
        <taxon>Actinomycetes</taxon>
        <taxon>Micrococcales</taxon>
        <taxon>Microbacteriaceae</taxon>
        <taxon>Herbiconiux</taxon>
    </lineage>
</organism>
<comment type="caution">
    <text evidence="1">The sequence shown here is derived from an EMBL/GenBank/DDBJ whole genome shotgun (WGS) entry which is preliminary data.</text>
</comment>
<name>A0ABT2H5Q6_9MICO</name>
<gene>
    <name evidence="1" type="ORF">N1032_15965</name>
</gene>
<reference evidence="1" key="1">
    <citation type="submission" date="2022-08" db="EMBL/GenBank/DDBJ databases">
        <authorList>
            <person name="Deng Y."/>
            <person name="Han X.-F."/>
            <person name="Zhang Y.-Q."/>
        </authorList>
    </citation>
    <scope>NUCLEOTIDE SEQUENCE</scope>
    <source>
        <strain evidence="1">CPCC 203386</strain>
    </source>
</reference>
<proteinExistence type="predicted"/>
<evidence type="ECO:0000313" key="1">
    <source>
        <dbReference type="EMBL" id="MCS5735244.1"/>
    </source>
</evidence>
<protein>
    <submittedName>
        <fullName evidence="1">Uncharacterized protein</fullName>
    </submittedName>
</protein>
<sequence length="64" mass="6982">MLELSETDLAAAYSLGGDHAEEGRAPLEPSDLWEALVAQPHHDYITGSYSLLGDAYHAGYRDFS</sequence>